<accession>A0A835USW2</accession>
<evidence type="ECO:0000313" key="2">
    <source>
        <dbReference type="Proteomes" id="UP000639772"/>
    </source>
</evidence>
<gene>
    <name evidence="1" type="ORF">HPP92_015946</name>
</gene>
<proteinExistence type="predicted"/>
<name>A0A835USW2_VANPL</name>
<protein>
    <submittedName>
        <fullName evidence="1">Uncharacterized protein</fullName>
    </submittedName>
</protein>
<dbReference type="Proteomes" id="UP000639772">
    <property type="component" value="Unassembled WGS sequence"/>
</dbReference>
<comment type="caution">
    <text evidence="1">The sequence shown here is derived from an EMBL/GenBank/DDBJ whole genome shotgun (WGS) entry which is preliminary data.</text>
</comment>
<dbReference type="AlphaFoldDB" id="A0A835USW2"/>
<dbReference type="EMBL" id="JADCNM010000008">
    <property type="protein sequence ID" value="KAG0471400.1"/>
    <property type="molecule type" value="Genomic_DNA"/>
</dbReference>
<sequence>MATKNMSQNIDGNDELIGEGKKVSSPQLIALHGISDDGIWATKVKKKERHPECEDGIVAIVVHATA</sequence>
<organism evidence="1 2">
    <name type="scientific">Vanilla planifolia</name>
    <name type="common">Vanilla</name>
    <dbReference type="NCBI Taxonomy" id="51239"/>
    <lineage>
        <taxon>Eukaryota</taxon>
        <taxon>Viridiplantae</taxon>
        <taxon>Streptophyta</taxon>
        <taxon>Embryophyta</taxon>
        <taxon>Tracheophyta</taxon>
        <taxon>Spermatophyta</taxon>
        <taxon>Magnoliopsida</taxon>
        <taxon>Liliopsida</taxon>
        <taxon>Asparagales</taxon>
        <taxon>Orchidaceae</taxon>
        <taxon>Vanilloideae</taxon>
        <taxon>Vanilleae</taxon>
        <taxon>Vanilla</taxon>
    </lineage>
</organism>
<evidence type="ECO:0000313" key="1">
    <source>
        <dbReference type="EMBL" id="KAG0471400.1"/>
    </source>
</evidence>
<reference evidence="1 2" key="1">
    <citation type="journal article" date="2020" name="Nat. Food">
        <title>A phased Vanilla planifolia genome enables genetic improvement of flavour and production.</title>
        <authorList>
            <person name="Hasing T."/>
            <person name="Tang H."/>
            <person name="Brym M."/>
            <person name="Khazi F."/>
            <person name="Huang T."/>
            <person name="Chambers A.H."/>
        </authorList>
    </citation>
    <scope>NUCLEOTIDE SEQUENCE [LARGE SCALE GENOMIC DNA]</scope>
    <source>
        <tissue evidence="1">Leaf</tissue>
    </source>
</reference>